<name>X1BUJ7_9ZZZZ</name>
<sequence>CGFQTLNDYRGRKDLYGKKLKVTQVNIAEALAASAVFEMGEGAEQTPLCLLTDIDNITFQNKFPTKKEIASFIINPEEDIYYPLLTSVDWKRSSKK</sequence>
<accession>X1BUJ7</accession>
<dbReference type="SUPFAM" id="SSF144010">
    <property type="entry name" value="CofE-like"/>
    <property type="match status" value="1"/>
</dbReference>
<reference evidence="2" key="1">
    <citation type="journal article" date="2014" name="Front. Microbiol.">
        <title>High frequency of phylogenetically diverse reductive dehalogenase-homologous genes in deep subseafloor sedimentary metagenomes.</title>
        <authorList>
            <person name="Kawai M."/>
            <person name="Futagami T."/>
            <person name="Toyoda A."/>
            <person name="Takaki Y."/>
            <person name="Nishi S."/>
            <person name="Hori S."/>
            <person name="Arai W."/>
            <person name="Tsubouchi T."/>
            <person name="Morono Y."/>
            <person name="Uchiyama I."/>
            <person name="Ito T."/>
            <person name="Fujiyama A."/>
            <person name="Inagaki F."/>
            <person name="Takami H."/>
        </authorList>
    </citation>
    <scope>NUCLEOTIDE SEQUENCE</scope>
    <source>
        <strain evidence="2">Expedition CK06-06</strain>
    </source>
</reference>
<gene>
    <name evidence="2" type="ORF">S01H4_32009</name>
</gene>
<feature type="non-terminal residue" evidence="2">
    <location>
        <position position="1"/>
    </location>
</feature>
<dbReference type="Pfam" id="PF01996">
    <property type="entry name" value="F420_ligase"/>
    <property type="match status" value="1"/>
</dbReference>
<dbReference type="EMBL" id="BART01016678">
    <property type="protein sequence ID" value="GAG84827.1"/>
    <property type="molecule type" value="Genomic_DNA"/>
</dbReference>
<dbReference type="Gene3D" id="3.30.1330.100">
    <property type="entry name" value="CofE-like"/>
    <property type="match status" value="1"/>
</dbReference>
<dbReference type="AlphaFoldDB" id="X1BUJ7"/>
<dbReference type="PANTHER" id="PTHR47917">
    <property type="match status" value="1"/>
</dbReference>
<proteinExistence type="predicted"/>
<protein>
    <recommendedName>
        <fullName evidence="1">Coenzyme F420:L-glutamate ligase-like domain-containing protein</fullName>
    </recommendedName>
</protein>
<comment type="caution">
    <text evidence="2">The sequence shown here is derived from an EMBL/GenBank/DDBJ whole genome shotgun (WGS) entry which is preliminary data.</text>
</comment>
<organism evidence="2">
    <name type="scientific">marine sediment metagenome</name>
    <dbReference type="NCBI Taxonomy" id="412755"/>
    <lineage>
        <taxon>unclassified sequences</taxon>
        <taxon>metagenomes</taxon>
        <taxon>ecological metagenomes</taxon>
    </lineage>
</organism>
<evidence type="ECO:0000259" key="1">
    <source>
        <dbReference type="Pfam" id="PF01996"/>
    </source>
</evidence>
<feature type="domain" description="Coenzyme F420:L-glutamate ligase-like" evidence="1">
    <location>
        <begin position="2"/>
        <end position="51"/>
    </location>
</feature>
<evidence type="ECO:0000313" key="2">
    <source>
        <dbReference type="EMBL" id="GAG84827.1"/>
    </source>
</evidence>
<dbReference type="GO" id="GO:0052618">
    <property type="term" value="F:coenzyme F420-0:L-glutamate ligase activity"/>
    <property type="evidence" value="ECO:0007669"/>
    <property type="project" value="TreeGrafter"/>
</dbReference>
<dbReference type="PANTHER" id="PTHR47917:SF1">
    <property type="entry name" value="COENZYME F420:L-GLUTAMATE LIGASE"/>
    <property type="match status" value="1"/>
</dbReference>
<dbReference type="InterPro" id="IPR002847">
    <property type="entry name" value="F420-0_gamma-glut_ligase-dom"/>
</dbReference>